<dbReference type="SUPFAM" id="SSF50800">
    <property type="entry name" value="PK beta-barrel domain-like"/>
    <property type="match status" value="1"/>
</dbReference>
<proteinExistence type="predicted"/>
<dbReference type="Pfam" id="PF03476">
    <property type="entry name" value="MOSC_N"/>
    <property type="match status" value="1"/>
</dbReference>
<reference evidence="3 4" key="1">
    <citation type="submission" date="2024-01" db="EMBL/GenBank/DDBJ databases">
        <title>Complete genome of Cladobotryum mycophilum ATHUM6906.</title>
        <authorList>
            <person name="Christinaki A.C."/>
            <person name="Myridakis A.I."/>
            <person name="Kouvelis V.N."/>
        </authorList>
    </citation>
    <scope>NUCLEOTIDE SEQUENCE [LARGE SCALE GENOMIC DNA]</scope>
    <source>
        <strain evidence="3 4">ATHUM6906</strain>
    </source>
</reference>
<comment type="caution">
    <text evidence="3">The sequence shown here is derived from an EMBL/GenBank/DDBJ whole genome shotgun (WGS) entry which is preliminary data.</text>
</comment>
<dbReference type="EMBL" id="JAVFKD010000001">
    <property type="protein sequence ID" value="KAK5998510.1"/>
    <property type="molecule type" value="Genomic_DNA"/>
</dbReference>
<keyword evidence="1" id="KW-0472">Membrane</keyword>
<keyword evidence="1" id="KW-1133">Transmembrane helix</keyword>
<evidence type="ECO:0000259" key="2">
    <source>
        <dbReference type="PROSITE" id="PS51340"/>
    </source>
</evidence>
<dbReference type="InterPro" id="IPR005302">
    <property type="entry name" value="MoCF_Sase_C"/>
</dbReference>
<evidence type="ECO:0000313" key="3">
    <source>
        <dbReference type="EMBL" id="KAK5998510.1"/>
    </source>
</evidence>
<feature type="transmembrane region" description="Helical" evidence="1">
    <location>
        <begin position="30"/>
        <end position="52"/>
    </location>
</feature>
<keyword evidence="4" id="KW-1185">Reference proteome</keyword>
<keyword evidence="1" id="KW-0812">Transmembrane</keyword>
<dbReference type="Proteomes" id="UP001338125">
    <property type="component" value="Unassembled WGS sequence"/>
</dbReference>
<name>A0ABR0T3C9_9HYPO</name>
<accession>A0ABR0T3C9</accession>
<gene>
    <name evidence="3" type="ORF">PT974_00889</name>
</gene>
<dbReference type="Pfam" id="PF03473">
    <property type="entry name" value="MOSC"/>
    <property type="match status" value="1"/>
</dbReference>
<organism evidence="3 4">
    <name type="scientific">Cladobotryum mycophilum</name>
    <dbReference type="NCBI Taxonomy" id="491253"/>
    <lineage>
        <taxon>Eukaryota</taxon>
        <taxon>Fungi</taxon>
        <taxon>Dikarya</taxon>
        <taxon>Ascomycota</taxon>
        <taxon>Pezizomycotina</taxon>
        <taxon>Sordariomycetes</taxon>
        <taxon>Hypocreomycetidae</taxon>
        <taxon>Hypocreales</taxon>
        <taxon>Hypocreaceae</taxon>
        <taxon>Cladobotryum</taxon>
    </lineage>
</organism>
<evidence type="ECO:0000313" key="4">
    <source>
        <dbReference type="Proteomes" id="UP001338125"/>
    </source>
</evidence>
<dbReference type="InterPro" id="IPR011037">
    <property type="entry name" value="Pyrv_Knase-like_insert_dom_sf"/>
</dbReference>
<evidence type="ECO:0000256" key="1">
    <source>
        <dbReference type="SAM" id="Phobius"/>
    </source>
</evidence>
<dbReference type="PROSITE" id="PS51340">
    <property type="entry name" value="MOSC"/>
    <property type="match status" value="1"/>
</dbReference>
<dbReference type="InterPro" id="IPR005303">
    <property type="entry name" value="MOCOS_middle"/>
</dbReference>
<sequence length="461" mass="52257">MDDNQTLAENLMSSAMTSVFEAVTLLDTSAVILLVITLVVFFVPIFILFPPIPVERSDALRQTHAKLGVPLPESNLRTQISEIHYPQPGQPARIQSLYIYPVKSCRGIELKRSKVLPKGLEFDRLYTFARLRPRPTGAAANDPEQEKRPKWEIATLRQLSLLANVQVDLWLPDETKFSRLLGKTEDGFLVVRFPWKDAGIRGFLQLIAAKLSRGLGGVPEKEFMLPIEFPSQEEIKARGYHYEDIQFFGKAVYALNMGPEVPPELATYLEAKGPISLFRMDPAKRREVFKNAPRKEIVGFQPVVDFQDGYPLHLLNLTSVRALESNIQKDETIDFLDARRFRPNIIVSGLREYDEDDWRSIQAKPTSNRRGQEVINFDVSCRTVRCKLPNVDPATGIRHRVEPDNALRKYRDIDEGAPRKGCFGMQLCPLFAGAEGPDRLQAHLEVGMEINVLQRGPHFAL</sequence>
<protein>
    <submittedName>
        <fullName evidence="3">Mitochondrial amidoxime-reducing component 1-like protein</fullName>
    </submittedName>
</protein>
<feature type="domain" description="MOSC" evidence="2">
    <location>
        <begin position="283"/>
        <end position="453"/>
    </location>
</feature>